<dbReference type="Pfam" id="PF02395">
    <property type="entry name" value="Peptidase_S6"/>
    <property type="match status" value="1"/>
</dbReference>
<dbReference type="InterPro" id="IPR030396">
    <property type="entry name" value="Peptidase_S6_dom"/>
</dbReference>
<dbReference type="PROSITE" id="PS51691">
    <property type="entry name" value="PEPTIDASE_S6"/>
    <property type="match status" value="1"/>
</dbReference>
<proteinExistence type="predicted"/>
<evidence type="ECO:0000313" key="3">
    <source>
        <dbReference type="Proteomes" id="UP000249400"/>
    </source>
</evidence>
<evidence type="ECO:0000259" key="1">
    <source>
        <dbReference type="PROSITE" id="PS51691"/>
    </source>
</evidence>
<dbReference type="EMBL" id="LS483429">
    <property type="protein sequence ID" value="SQH36749.1"/>
    <property type="molecule type" value="Genomic_DNA"/>
</dbReference>
<keyword evidence="3" id="KW-1185">Reference proteome</keyword>
<dbReference type="EC" id="3.4.21.-" evidence="2"/>
<dbReference type="GO" id="GO:0016787">
    <property type="term" value="F:hydrolase activity"/>
    <property type="evidence" value="ECO:0007669"/>
    <property type="project" value="UniProtKB-KW"/>
</dbReference>
<organism evidence="2 3">
    <name type="scientific">Haemophilus aegyptius</name>
    <dbReference type="NCBI Taxonomy" id="197575"/>
    <lineage>
        <taxon>Bacteria</taxon>
        <taxon>Pseudomonadati</taxon>
        <taxon>Pseudomonadota</taxon>
        <taxon>Gammaproteobacteria</taxon>
        <taxon>Pasteurellales</taxon>
        <taxon>Pasteurellaceae</taxon>
        <taxon>Haemophilus</taxon>
    </lineage>
</organism>
<evidence type="ECO:0000313" key="2">
    <source>
        <dbReference type="EMBL" id="SQH36749.1"/>
    </source>
</evidence>
<reference evidence="2 3" key="1">
    <citation type="submission" date="2018-06" db="EMBL/GenBank/DDBJ databases">
        <authorList>
            <consortium name="Pathogen Informatics"/>
            <person name="Doyle S."/>
        </authorList>
    </citation>
    <scope>NUCLEOTIDE SEQUENCE [LARGE SCALE GENOMIC DNA]</scope>
    <source>
        <strain evidence="2 3">NCTC8502</strain>
    </source>
</reference>
<feature type="domain" description="Peptidase S6" evidence="1">
    <location>
        <begin position="1"/>
        <end position="99"/>
    </location>
</feature>
<accession>A0ABY1VTJ2</accession>
<keyword evidence="2" id="KW-0378">Hydrolase</keyword>
<gene>
    <name evidence="2" type="primary">hap_1</name>
    <name evidence="2" type="ORF">NCTC8502_00978</name>
</gene>
<protein>
    <submittedName>
        <fullName evidence="2">Adhesion and penetration protein Hap</fullName>
        <ecNumber evidence="2">3.4.21.-</ecNumber>
    </submittedName>
</protein>
<dbReference type="Gene3D" id="2.40.10.120">
    <property type="match status" value="1"/>
</dbReference>
<name>A0ABY1VTJ2_HAEAE</name>
<dbReference type="Proteomes" id="UP000249400">
    <property type="component" value="Chromosome 1"/>
</dbReference>
<sequence>MTKAPMIDFSVVSRNGVGALVGDQYIVSVAHNGGYNDVDFGAEGRNPDQHRFTYQIVKRNNYQAWEREHPYDGDYHMPRLHKFVTEAEPIGMTILSVCV</sequence>